<evidence type="ECO:0000256" key="1">
    <source>
        <dbReference type="ARBA" id="ARBA00007806"/>
    </source>
</evidence>
<feature type="domain" description="Glycoside hydrolase family 31 TIM barrel" evidence="6">
    <location>
        <begin position="281"/>
        <end position="576"/>
    </location>
</feature>
<dbReference type="Pfam" id="PF01055">
    <property type="entry name" value="Glyco_hydro_31_2nd"/>
    <property type="match status" value="1"/>
</dbReference>
<dbReference type="PANTHER" id="PTHR43053:SF4">
    <property type="entry name" value="MYOGENESIS-REGULATING GLYCOSIDASE"/>
    <property type="match status" value="1"/>
</dbReference>
<evidence type="ECO:0000256" key="3">
    <source>
        <dbReference type="ARBA" id="ARBA00023295"/>
    </source>
</evidence>
<keyword evidence="9" id="KW-1185">Reference proteome</keyword>
<dbReference type="GO" id="GO:0004553">
    <property type="term" value="F:hydrolase activity, hydrolyzing O-glycosyl compounds"/>
    <property type="evidence" value="ECO:0007669"/>
    <property type="project" value="InterPro"/>
</dbReference>
<evidence type="ECO:0000313" key="9">
    <source>
        <dbReference type="Proteomes" id="UP001195483"/>
    </source>
</evidence>
<proteinExistence type="inferred from homology"/>
<keyword evidence="3 4" id="KW-0326">Glycosidase</keyword>
<keyword evidence="5" id="KW-0472">Membrane</keyword>
<dbReference type="AlphaFoldDB" id="A0AAE0VNF7"/>
<evidence type="ECO:0000256" key="5">
    <source>
        <dbReference type="SAM" id="Phobius"/>
    </source>
</evidence>
<gene>
    <name evidence="8" type="ORF">CHS0354_021371</name>
</gene>
<evidence type="ECO:0000313" key="8">
    <source>
        <dbReference type="EMBL" id="KAK3584698.1"/>
    </source>
</evidence>
<feature type="transmembrane region" description="Helical" evidence="5">
    <location>
        <begin position="21"/>
        <end position="40"/>
    </location>
</feature>
<reference evidence="8" key="2">
    <citation type="journal article" date="2021" name="Genome Biol. Evol.">
        <title>Developing a high-quality reference genome for a parasitic bivalve with doubly uniparental inheritance (Bivalvia: Unionida).</title>
        <authorList>
            <person name="Smith C.H."/>
        </authorList>
    </citation>
    <scope>NUCLEOTIDE SEQUENCE</scope>
    <source>
        <strain evidence="8">CHS0354</strain>
        <tissue evidence="8">Mantle</tissue>
    </source>
</reference>
<organism evidence="8 9">
    <name type="scientific">Potamilus streckersoni</name>
    <dbReference type="NCBI Taxonomy" id="2493646"/>
    <lineage>
        <taxon>Eukaryota</taxon>
        <taxon>Metazoa</taxon>
        <taxon>Spiralia</taxon>
        <taxon>Lophotrochozoa</taxon>
        <taxon>Mollusca</taxon>
        <taxon>Bivalvia</taxon>
        <taxon>Autobranchia</taxon>
        <taxon>Heteroconchia</taxon>
        <taxon>Palaeoheterodonta</taxon>
        <taxon>Unionida</taxon>
        <taxon>Unionoidea</taxon>
        <taxon>Unionidae</taxon>
        <taxon>Ambleminae</taxon>
        <taxon>Lampsilini</taxon>
        <taxon>Potamilus</taxon>
    </lineage>
</organism>
<dbReference type="Gene3D" id="2.60.40.1180">
    <property type="entry name" value="Golgi alpha-mannosidase II"/>
    <property type="match status" value="1"/>
</dbReference>
<keyword evidence="5" id="KW-0812">Transmembrane</keyword>
<dbReference type="SUPFAM" id="SSF51011">
    <property type="entry name" value="Glycosyl hydrolase domain"/>
    <property type="match status" value="1"/>
</dbReference>
<evidence type="ECO:0000256" key="4">
    <source>
        <dbReference type="RuleBase" id="RU361185"/>
    </source>
</evidence>
<comment type="similarity">
    <text evidence="1 4">Belongs to the glycosyl hydrolase 31 family.</text>
</comment>
<comment type="caution">
    <text evidence="8">The sequence shown here is derived from an EMBL/GenBank/DDBJ whole genome shotgun (WGS) entry which is preliminary data.</text>
</comment>
<dbReference type="Pfam" id="PF21365">
    <property type="entry name" value="Glyco_hydro_31_3rd"/>
    <property type="match status" value="1"/>
</dbReference>
<dbReference type="InterPro" id="IPR017853">
    <property type="entry name" value="GH"/>
</dbReference>
<name>A0AAE0VNF7_9BIVA</name>
<dbReference type="EMBL" id="JAEAOA010001313">
    <property type="protein sequence ID" value="KAK3584698.1"/>
    <property type="molecule type" value="Genomic_DNA"/>
</dbReference>
<accession>A0AAE0VNF7</accession>
<dbReference type="GO" id="GO:0005975">
    <property type="term" value="P:carbohydrate metabolic process"/>
    <property type="evidence" value="ECO:0007669"/>
    <property type="project" value="InterPro"/>
</dbReference>
<reference evidence="8" key="3">
    <citation type="submission" date="2023-05" db="EMBL/GenBank/DDBJ databases">
        <authorList>
            <person name="Smith C.H."/>
        </authorList>
    </citation>
    <scope>NUCLEOTIDE SEQUENCE</scope>
    <source>
        <strain evidence="8">CHS0354</strain>
        <tissue evidence="8">Mantle</tissue>
    </source>
</reference>
<sequence>MKNFQKVVNLILRGHQQKSRNIILYTMLIFSTLYFVLFWISKIAYSTNPSKVTLPGFQYISDDGSFILSNSKGSFLSGSFTNKMMHKGGHTCQDKPDNIQMCSEWTRTGRLTVSIPHEDQNGIMCRNVILSSASFDFVPEVCINFEMYRWYGGAELHDQTWPTSNIQLPKQAYVPYDLYPSNIVFGNVLERYWINSKGIGIYIEEDIPLFVSFNESGSNQICFSSNFVPPYFNLRNEKPVLKIKFCKGIDVKEIHSYFLKTKLNRPGGLPDGQMVKLPIWSTWARYKVGVSQEKVLKFSEEIMEHGFGNSQIEIDDMFSTHYGEFDFTEEKFPDAKSMIKDLKTKGFRVTVWVTPFANLGSPSFQHGLEKGYWLMDLDRKVPALVKWWQGIAAVLDVSNEDAVDWYLTRLNKMKDIFGVDSFKFDAGEVSFLPSAYMPKIPWINPGAYARKYVEAVSTMGSMIEVRCGFGTQKYPIFLRMGDKDSKWNYDNGLKTIIPVVLTLGILGYPYILPDMIGGNGYGEDPLRPFAQTVLPSKELFIRWMQITAYLPAMQFSFVPWQYDQETIDIAQDFVKIHKDIVTPILLEVSKDAVETGAPLIRPLWWLSPEDPVALETDSEFLVGDRLLVAPVLEKEARMRDIYLPPGRWEDELRHETLGPLAEGIWLRNYRVELSQVATFKRL</sequence>
<dbReference type="InterPro" id="IPR048395">
    <property type="entry name" value="Glyco_hydro_31_C"/>
</dbReference>
<dbReference type="CDD" id="cd06592">
    <property type="entry name" value="GH31_NET37"/>
    <property type="match status" value="1"/>
</dbReference>
<keyword evidence="2 4" id="KW-0378">Hydrolase</keyword>
<dbReference type="SUPFAM" id="SSF51445">
    <property type="entry name" value="(Trans)glycosidases"/>
    <property type="match status" value="1"/>
</dbReference>
<dbReference type="Gene3D" id="3.20.20.80">
    <property type="entry name" value="Glycosidases"/>
    <property type="match status" value="1"/>
</dbReference>
<evidence type="ECO:0000259" key="6">
    <source>
        <dbReference type="Pfam" id="PF01055"/>
    </source>
</evidence>
<feature type="domain" description="Glycosyl hydrolase family 31 C-terminal" evidence="7">
    <location>
        <begin position="596"/>
        <end position="654"/>
    </location>
</feature>
<dbReference type="PANTHER" id="PTHR43053">
    <property type="entry name" value="GLYCOSIDASE FAMILY 31"/>
    <property type="match status" value="1"/>
</dbReference>
<keyword evidence="5" id="KW-1133">Transmembrane helix</keyword>
<protein>
    <submittedName>
        <fullName evidence="8">Uncharacterized protein</fullName>
    </submittedName>
</protein>
<dbReference type="InterPro" id="IPR013780">
    <property type="entry name" value="Glyco_hydro_b"/>
</dbReference>
<dbReference type="InterPro" id="IPR000322">
    <property type="entry name" value="Glyco_hydro_31_TIM"/>
</dbReference>
<reference evidence="8" key="1">
    <citation type="journal article" date="2021" name="Genome Biol. Evol.">
        <title>A High-Quality Reference Genome for a Parasitic Bivalve with Doubly Uniparental Inheritance (Bivalvia: Unionida).</title>
        <authorList>
            <person name="Smith C.H."/>
        </authorList>
    </citation>
    <scope>NUCLEOTIDE SEQUENCE</scope>
    <source>
        <strain evidence="8">CHS0354</strain>
    </source>
</reference>
<dbReference type="Proteomes" id="UP001195483">
    <property type="component" value="Unassembled WGS sequence"/>
</dbReference>
<evidence type="ECO:0000256" key="2">
    <source>
        <dbReference type="ARBA" id="ARBA00022801"/>
    </source>
</evidence>
<evidence type="ECO:0000259" key="7">
    <source>
        <dbReference type="Pfam" id="PF21365"/>
    </source>
</evidence>
<dbReference type="InterPro" id="IPR050985">
    <property type="entry name" value="Alpha-glycosidase_related"/>
</dbReference>